<dbReference type="SUPFAM" id="SSF49562">
    <property type="entry name" value="C2 domain (Calcium/lipid-binding domain, CaLB)"/>
    <property type="match status" value="1"/>
</dbReference>
<dbReference type="GO" id="GO:0005544">
    <property type="term" value="F:calcium-dependent phospholipid binding"/>
    <property type="evidence" value="ECO:0007669"/>
    <property type="project" value="TreeGrafter"/>
</dbReference>
<evidence type="ECO:0000313" key="4">
    <source>
        <dbReference type="EMBL" id="JAS41569.1"/>
    </source>
</evidence>
<dbReference type="GO" id="GO:0000149">
    <property type="term" value="F:SNARE binding"/>
    <property type="evidence" value="ECO:0007669"/>
    <property type="project" value="TreeGrafter"/>
</dbReference>
<dbReference type="GO" id="GO:0048791">
    <property type="term" value="P:calcium ion-regulated exocytosis of neurotransmitter"/>
    <property type="evidence" value="ECO:0007669"/>
    <property type="project" value="TreeGrafter"/>
</dbReference>
<keyword evidence="2" id="KW-0732">Signal</keyword>
<evidence type="ECO:0000256" key="1">
    <source>
        <dbReference type="SAM" id="MobiDB-lite"/>
    </source>
</evidence>
<dbReference type="EMBL" id="GECZ01028200">
    <property type="protein sequence ID" value="JAS41569.1"/>
    <property type="molecule type" value="Transcribed_RNA"/>
</dbReference>
<feature type="compositionally biased region" description="Low complexity" evidence="1">
    <location>
        <begin position="122"/>
        <end position="134"/>
    </location>
</feature>
<evidence type="ECO:0000259" key="3">
    <source>
        <dbReference type="PROSITE" id="PS50004"/>
    </source>
</evidence>
<dbReference type="GO" id="GO:0048488">
    <property type="term" value="P:synaptic vesicle endocytosis"/>
    <property type="evidence" value="ECO:0007669"/>
    <property type="project" value="TreeGrafter"/>
</dbReference>
<dbReference type="GO" id="GO:0030276">
    <property type="term" value="F:clathrin binding"/>
    <property type="evidence" value="ECO:0007669"/>
    <property type="project" value="TreeGrafter"/>
</dbReference>
<feature type="compositionally biased region" description="Pro residues" evidence="1">
    <location>
        <begin position="89"/>
        <end position="121"/>
    </location>
</feature>
<dbReference type="Gene3D" id="2.60.40.150">
    <property type="entry name" value="C2 domain"/>
    <property type="match status" value="1"/>
</dbReference>
<reference evidence="4" key="1">
    <citation type="submission" date="2015-11" db="EMBL/GenBank/DDBJ databases">
        <title>De novo transcriptome assembly of four potential Pierce s Disease insect vectors from Arizona vineyards.</title>
        <authorList>
            <person name="Tassone E.E."/>
        </authorList>
    </citation>
    <scope>NUCLEOTIDE SEQUENCE</scope>
</reference>
<proteinExistence type="predicted"/>
<feature type="signal peptide" evidence="2">
    <location>
        <begin position="1"/>
        <end position="15"/>
    </location>
</feature>
<name>A0A1B6EUF0_9HEMI</name>
<dbReference type="PROSITE" id="PS50004">
    <property type="entry name" value="C2"/>
    <property type="match status" value="1"/>
</dbReference>
<dbReference type="PANTHER" id="PTHR10024:SF252">
    <property type="entry name" value="SYNAPTOTAGMIN-12"/>
    <property type="match status" value="1"/>
</dbReference>
<organism evidence="4">
    <name type="scientific">Cuerna arida</name>
    <dbReference type="NCBI Taxonomy" id="1464854"/>
    <lineage>
        <taxon>Eukaryota</taxon>
        <taxon>Metazoa</taxon>
        <taxon>Ecdysozoa</taxon>
        <taxon>Arthropoda</taxon>
        <taxon>Hexapoda</taxon>
        <taxon>Insecta</taxon>
        <taxon>Pterygota</taxon>
        <taxon>Neoptera</taxon>
        <taxon>Paraneoptera</taxon>
        <taxon>Hemiptera</taxon>
        <taxon>Auchenorrhyncha</taxon>
        <taxon>Membracoidea</taxon>
        <taxon>Cicadellidae</taxon>
        <taxon>Cicadellinae</taxon>
        <taxon>Proconiini</taxon>
        <taxon>Cuerna</taxon>
    </lineage>
</organism>
<feature type="non-terminal residue" evidence="4">
    <location>
        <position position="260"/>
    </location>
</feature>
<gene>
    <name evidence="4" type="ORF">g.48833</name>
</gene>
<dbReference type="GO" id="GO:0070382">
    <property type="term" value="C:exocytic vesicle"/>
    <property type="evidence" value="ECO:0007669"/>
    <property type="project" value="TreeGrafter"/>
</dbReference>
<dbReference type="GO" id="GO:0005509">
    <property type="term" value="F:calcium ion binding"/>
    <property type="evidence" value="ECO:0007669"/>
    <property type="project" value="TreeGrafter"/>
</dbReference>
<feature type="region of interest" description="Disordered" evidence="1">
    <location>
        <begin position="87"/>
        <end position="136"/>
    </location>
</feature>
<protein>
    <recommendedName>
        <fullName evidence="3">C2 domain-containing protein</fullName>
    </recommendedName>
</protein>
<dbReference type="AlphaFoldDB" id="A0A1B6EUF0"/>
<dbReference type="GO" id="GO:0001786">
    <property type="term" value="F:phosphatidylserine binding"/>
    <property type="evidence" value="ECO:0007669"/>
    <property type="project" value="TreeGrafter"/>
</dbReference>
<dbReference type="Pfam" id="PF00168">
    <property type="entry name" value="C2"/>
    <property type="match status" value="1"/>
</dbReference>
<dbReference type="GO" id="GO:0005886">
    <property type="term" value="C:plasma membrane"/>
    <property type="evidence" value="ECO:0007669"/>
    <property type="project" value="TreeGrafter"/>
</dbReference>
<dbReference type="InterPro" id="IPR035892">
    <property type="entry name" value="C2_domain_sf"/>
</dbReference>
<feature type="domain" description="C2" evidence="3">
    <location>
        <begin position="172"/>
        <end position="260"/>
    </location>
</feature>
<dbReference type="InterPro" id="IPR000008">
    <property type="entry name" value="C2_dom"/>
</dbReference>
<feature type="non-terminal residue" evidence="4">
    <location>
        <position position="1"/>
    </location>
</feature>
<feature type="chain" id="PRO_5013062825" description="C2 domain-containing protein" evidence="2">
    <location>
        <begin position="16"/>
        <end position="260"/>
    </location>
</feature>
<evidence type="ECO:0000256" key="2">
    <source>
        <dbReference type="SAM" id="SignalP"/>
    </source>
</evidence>
<dbReference type="PANTHER" id="PTHR10024">
    <property type="entry name" value="SYNAPTOTAGMIN"/>
    <property type="match status" value="1"/>
</dbReference>
<accession>A0A1B6EUF0</accession>
<dbReference type="GO" id="GO:0098793">
    <property type="term" value="C:presynapse"/>
    <property type="evidence" value="ECO:0007669"/>
    <property type="project" value="GOC"/>
</dbReference>
<sequence length="260" mass="28678">VTALVLLLVLAGCRSIGLWTWTAAWIFSNREEKVSLTRLKGHYNANGYLITSDSDIQLDSTGSFQHFDSVDRDWTPQAEPAVSTVVAPDIPPQPLRPAPSPLPPPPPSPKKCESPPSPEPLHPLSTNPFVSEPVEVPEPVERSVPQLQRAVSCDSVCSDTSVVAADLQEPNVTGYLCVGLEYDSESADLMVNVLEAKDLCSSDVNHPANTPLDTYVRVYLLPDKSTNMQTRVYRKSNSPSYKERFLFALEPTEYQRRSLS</sequence>